<dbReference type="InterPro" id="IPR002616">
    <property type="entry name" value="tRNA_ribo_trans-like"/>
</dbReference>
<keyword evidence="1 4" id="KW-0328">Glycosyltransferase</keyword>
<dbReference type="GO" id="GO:0008479">
    <property type="term" value="F:tRNA-guanosine(34) queuine transglycosylase activity"/>
    <property type="evidence" value="ECO:0007669"/>
    <property type="project" value="UniProtKB-UniRule"/>
</dbReference>
<dbReference type="NCBIfam" id="TIGR00449">
    <property type="entry name" value="tgt_general"/>
    <property type="match status" value="1"/>
</dbReference>
<dbReference type="SUPFAM" id="SSF51713">
    <property type="entry name" value="tRNA-guanine transglycosylase"/>
    <property type="match status" value="1"/>
</dbReference>
<dbReference type="InterPro" id="IPR004803">
    <property type="entry name" value="TGT"/>
</dbReference>
<feature type="binding site" evidence="4">
    <location>
        <begin position="91"/>
        <end position="95"/>
    </location>
    <ligand>
        <name>substrate</name>
    </ligand>
</feature>
<sequence>MLFRILKKAKNSRARLGIIKTKNGVIHTPAFVPVATQAAVKGLTVEQLKEIGAESVLCNTYHLYLRPGDKTVRKMGGLHQFMNWHKPIWTDSGGFQAFSLGAAISHGVSKIASIFPDEGEREHAPQKPKENFVKITEEGVRFRSHLDGSFHLLTPEKSMEIQKNLGADLIFAFDECTSPLHDYAYTKKSMERTHRWAVRCLASAKLKSKNEKVKTDGQALFGIVQGGAYKDLRVQSAKFIGSMDFDGFGIGGSLGKSKKDMYKVLDWTVPLLPEEKPKHLLGIGSADDIWEAVKRGVDTFDCVAPTRIARNGSALLAKTALNLKSGRYLRDKNPIDKKCGCYTCVNYTRAYVSHLFKAHEMLGPILTTIHNLSFMEALLREIRNRI</sequence>
<feature type="active site" description="Proton acceptor" evidence="4">
    <location>
        <position position="91"/>
    </location>
</feature>
<keyword evidence="2 4" id="KW-0808">Transferase</keyword>
<comment type="catalytic activity">
    <reaction evidence="4">
        <text>7-aminomethyl-7-carbaguanine + guanosine(34) in tRNA = 7-aminomethyl-7-carbaguanosine(34) in tRNA + guanine</text>
        <dbReference type="Rhea" id="RHEA:24104"/>
        <dbReference type="Rhea" id="RHEA-COMP:10341"/>
        <dbReference type="Rhea" id="RHEA-COMP:10342"/>
        <dbReference type="ChEBI" id="CHEBI:16235"/>
        <dbReference type="ChEBI" id="CHEBI:58703"/>
        <dbReference type="ChEBI" id="CHEBI:74269"/>
        <dbReference type="ChEBI" id="CHEBI:82833"/>
        <dbReference type="EC" id="2.4.2.29"/>
    </reaction>
</comment>
<dbReference type="GO" id="GO:0008616">
    <property type="term" value="P:tRNA queuosine(34) biosynthetic process"/>
    <property type="evidence" value="ECO:0007669"/>
    <property type="project" value="UniProtKB-UniRule"/>
</dbReference>
<feature type="region of interest" description="RNA binding" evidence="4">
    <location>
        <begin position="282"/>
        <end position="288"/>
    </location>
</feature>
<comment type="subunit">
    <text evidence="4">Homodimer. Within each dimer, one monomer is responsible for RNA recognition and catalysis, while the other monomer binds to the replacement base PreQ1.</text>
</comment>
<feature type="binding site" evidence="4">
    <location>
        <position position="341"/>
    </location>
    <ligand>
        <name>Zn(2+)</name>
        <dbReference type="ChEBI" id="CHEBI:29105"/>
    </ligand>
</feature>
<evidence type="ECO:0000256" key="1">
    <source>
        <dbReference type="ARBA" id="ARBA00022676"/>
    </source>
</evidence>
<feature type="domain" description="tRNA-guanine(15) transglycosylase-like" evidence="5">
    <location>
        <begin position="13"/>
        <end position="386"/>
    </location>
</feature>
<gene>
    <name evidence="4" type="primary">tgt</name>
    <name evidence="6" type="ORF">UY02_C0007G0040</name>
</gene>
<reference evidence="6 7" key="1">
    <citation type="journal article" date="2015" name="Nature">
        <title>rRNA introns, odd ribosomes, and small enigmatic genomes across a large radiation of phyla.</title>
        <authorList>
            <person name="Brown C.T."/>
            <person name="Hug L.A."/>
            <person name="Thomas B.C."/>
            <person name="Sharon I."/>
            <person name="Castelle C.J."/>
            <person name="Singh A."/>
            <person name="Wilkins M.J."/>
            <person name="Williams K.H."/>
            <person name="Banfield J.F."/>
        </authorList>
    </citation>
    <scope>NUCLEOTIDE SEQUENCE [LARGE SCALE GENOMIC DNA]</scope>
</reference>
<feature type="binding site" evidence="4">
    <location>
        <position position="370"/>
    </location>
    <ligand>
        <name>Zn(2+)</name>
        <dbReference type="ChEBI" id="CHEBI:29105"/>
    </ligand>
</feature>
<evidence type="ECO:0000313" key="7">
    <source>
        <dbReference type="Proteomes" id="UP000034682"/>
    </source>
</evidence>
<feature type="region of interest" description="RNA binding; important for wobble base 34 recognition" evidence="4">
    <location>
        <begin position="306"/>
        <end position="310"/>
    </location>
</feature>
<dbReference type="PATRIC" id="fig|1618655.3.peg.209"/>
<protein>
    <recommendedName>
        <fullName evidence="4">Queuine tRNA-ribosyltransferase</fullName>
        <ecNumber evidence="4">2.4.2.29</ecNumber>
    </recommendedName>
    <alternativeName>
        <fullName evidence="4">Guanine insertion enzyme</fullName>
    </alternativeName>
    <alternativeName>
        <fullName evidence="4">tRNA-guanine transglycosylase</fullName>
    </alternativeName>
</protein>
<accession>A0A0G1T5N8</accession>
<comment type="cofactor">
    <cofactor evidence="4">
        <name>Zn(2+)</name>
        <dbReference type="ChEBI" id="CHEBI:29105"/>
    </cofactor>
    <text evidence="4">Binds 1 zinc ion per subunit.</text>
</comment>
<evidence type="ECO:0000256" key="3">
    <source>
        <dbReference type="ARBA" id="ARBA00022694"/>
    </source>
</evidence>
<dbReference type="UniPathway" id="UPA00392"/>
<feature type="binding site" evidence="4">
    <location>
        <position position="339"/>
    </location>
    <ligand>
        <name>Zn(2+)</name>
        <dbReference type="ChEBI" id="CHEBI:29105"/>
    </ligand>
</feature>
<organism evidence="6 7">
    <name type="scientific">Candidatus Giovannonibacteria bacterium GW2011_GWB1_47_6b</name>
    <dbReference type="NCBI Taxonomy" id="1618655"/>
    <lineage>
        <taxon>Bacteria</taxon>
        <taxon>Candidatus Giovannoniibacteriota</taxon>
    </lineage>
</organism>
<dbReference type="GO" id="GO:0046872">
    <property type="term" value="F:metal ion binding"/>
    <property type="evidence" value="ECO:0007669"/>
    <property type="project" value="UniProtKB-KW"/>
</dbReference>
<dbReference type="GO" id="GO:0005829">
    <property type="term" value="C:cytosol"/>
    <property type="evidence" value="ECO:0007669"/>
    <property type="project" value="TreeGrafter"/>
</dbReference>
<dbReference type="NCBIfam" id="TIGR00430">
    <property type="entry name" value="Q_tRNA_tgt"/>
    <property type="match status" value="1"/>
</dbReference>
<evidence type="ECO:0000259" key="5">
    <source>
        <dbReference type="Pfam" id="PF01702"/>
    </source>
</evidence>
<dbReference type="Proteomes" id="UP000034682">
    <property type="component" value="Unassembled WGS sequence"/>
</dbReference>
<name>A0A0G1T5N8_9BACT</name>
<dbReference type="PANTHER" id="PTHR46499:SF1">
    <property type="entry name" value="QUEUINE TRNA-RIBOSYLTRANSFERASE"/>
    <property type="match status" value="1"/>
</dbReference>
<evidence type="ECO:0000313" key="6">
    <source>
        <dbReference type="EMBL" id="KKU77104.1"/>
    </source>
</evidence>
<keyword evidence="4" id="KW-0671">Queuosine biosynthesis</keyword>
<comment type="pathway">
    <text evidence="4">tRNA modification; tRNA-queuosine biosynthesis.</text>
</comment>
<keyword evidence="3 4" id="KW-0819">tRNA processing</keyword>
<dbReference type="Gene3D" id="3.20.20.105">
    <property type="entry name" value="Queuine tRNA-ribosyltransferase-like"/>
    <property type="match status" value="1"/>
</dbReference>
<dbReference type="Pfam" id="PF01702">
    <property type="entry name" value="TGT"/>
    <property type="match status" value="1"/>
</dbReference>
<feature type="binding site" evidence="4">
    <location>
        <position position="344"/>
    </location>
    <ligand>
        <name>Zn(2+)</name>
        <dbReference type="ChEBI" id="CHEBI:29105"/>
    </ligand>
</feature>
<keyword evidence="4" id="KW-0862">Zinc</keyword>
<proteinExistence type="inferred from homology"/>
<evidence type="ECO:0000256" key="4">
    <source>
        <dbReference type="HAMAP-Rule" id="MF_00168"/>
    </source>
</evidence>
<comment type="function">
    <text evidence="4">Catalyzes the base-exchange of a guanine (G) residue with the queuine precursor 7-aminomethyl-7-deazaguanine (PreQ1) at position 34 (anticodon wobble position) in tRNAs with GU(N) anticodons (tRNA-Asp, -Asn, -His and -Tyr). Catalysis occurs through a double-displacement mechanism. The nucleophile active site attacks the C1' of nucleotide 34 to detach the guanine base from the RNA, forming a covalent enzyme-RNA intermediate. The proton acceptor active site deprotonates the incoming PreQ1, allowing a nucleophilic attack on the C1' of the ribose to form the product. After dissociation, two additional enzymatic reactions on the tRNA convert PreQ1 to queuine (Q), resulting in the hypermodified nucleoside queuosine (7-(((4,5-cis-dihydroxy-2-cyclopenten-1-yl)amino)methyl)-7-deazaguanosine).</text>
</comment>
<feature type="binding site" evidence="4">
    <location>
        <position position="174"/>
    </location>
    <ligand>
        <name>substrate</name>
    </ligand>
</feature>
<dbReference type="PANTHER" id="PTHR46499">
    <property type="entry name" value="QUEUINE TRNA-RIBOSYLTRANSFERASE"/>
    <property type="match status" value="1"/>
</dbReference>
<dbReference type="HAMAP" id="MF_00168">
    <property type="entry name" value="Q_tRNA_Tgt"/>
    <property type="match status" value="1"/>
</dbReference>
<comment type="similarity">
    <text evidence="4">Belongs to the queuine tRNA-ribosyltransferase family.</text>
</comment>
<dbReference type="InterPro" id="IPR036511">
    <property type="entry name" value="TGT-like_sf"/>
</dbReference>
<comment type="caution">
    <text evidence="6">The sequence shown here is derived from an EMBL/GenBank/DDBJ whole genome shotgun (WGS) entry which is preliminary data.</text>
</comment>
<feature type="binding site" evidence="4">
    <location>
        <position position="225"/>
    </location>
    <ligand>
        <name>substrate</name>
    </ligand>
</feature>
<dbReference type="AlphaFoldDB" id="A0A0G1T5N8"/>
<dbReference type="EMBL" id="LCOK01000007">
    <property type="protein sequence ID" value="KKU77104.1"/>
    <property type="molecule type" value="Genomic_DNA"/>
</dbReference>
<dbReference type="InterPro" id="IPR050076">
    <property type="entry name" value="ArchSynthase1/Queuine_TRR"/>
</dbReference>
<feature type="binding site" evidence="4">
    <location>
        <position position="252"/>
    </location>
    <ligand>
        <name>substrate</name>
    </ligand>
</feature>
<feature type="active site" description="Nucleophile" evidence="4">
    <location>
        <position position="301"/>
    </location>
</feature>
<evidence type="ECO:0000256" key="2">
    <source>
        <dbReference type="ARBA" id="ARBA00022679"/>
    </source>
</evidence>
<keyword evidence="4" id="KW-0479">Metal-binding</keyword>
<dbReference type="EC" id="2.4.2.29" evidence="4"/>